<dbReference type="SUPFAM" id="SSF55724">
    <property type="entry name" value="Mog1p/PsbP-like"/>
    <property type="match status" value="1"/>
</dbReference>
<dbReference type="PANTHER" id="PTHR31407:SF16">
    <property type="entry name" value="PSBP DOMAIN-CONTAINING PROTEIN 7, CHLOROPLASTIC"/>
    <property type="match status" value="1"/>
</dbReference>
<dbReference type="RefSeq" id="WP_073598981.1">
    <property type="nucleotide sequence ID" value="NZ_MRCB01000006.1"/>
</dbReference>
<dbReference type="PROSITE" id="PS51257">
    <property type="entry name" value="PROKAR_LIPOPROTEIN"/>
    <property type="match status" value="1"/>
</dbReference>
<dbReference type="Pfam" id="PF01789">
    <property type="entry name" value="PsbP"/>
    <property type="match status" value="1"/>
</dbReference>
<name>A0A1U7HLL9_9CYAN</name>
<gene>
    <name evidence="2" type="ORF">NIES593_07440</name>
</gene>
<proteinExistence type="predicted"/>
<dbReference type="GO" id="GO:0015979">
    <property type="term" value="P:photosynthesis"/>
    <property type="evidence" value="ECO:0007669"/>
    <property type="project" value="InterPro"/>
</dbReference>
<accession>A0A1U7HLL9</accession>
<dbReference type="PANTHER" id="PTHR31407">
    <property type="match status" value="1"/>
</dbReference>
<dbReference type="GO" id="GO:0019898">
    <property type="term" value="C:extrinsic component of membrane"/>
    <property type="evidence" value="ECO:0007669"/>
    <property type="project" value="InterPro"/>
</dbReference>
<feature type="domain" description="PsbP C-terminal" evidence="1">
    <location>
        <begin position="26"/>
        <end position="182"/>
    </location>
</feature>
<evidence type="ECO:0000313" key="2">
    <source>
        <dbReference type="EMBL" id="OKH24500.1"/>
    </source>
</evidence>
<keyword evidence="3" id="KW-1185">Reference proteome</keyword>
<dbReference type="EMBL" id="MRCB01000006">
    <property type="protein sequence ID" value="OKH24500.1"/>
    <property type="molecule type" value="Genomic_DNA"/>
</dbReference>
<dbReference type="OrthoDB" id="540197at2"/>
<dbReference type="GO" id="GO:0005509">
    <property type="term" value="F:calcium ion binding"/>
    <property type="evidence" value="ECO:0007669"/>
    <property type="project" value="InterPro"/>
</dbReference>
<dbReference type="STRING" id="1921803.NIES593_07440"/>
<dbReference type="InterPro" id="IPR002683">
    <property type="entry name" value="PsbP_C"/>
</dbReference>
<comment type="caution">
    <text evidence="2">The sequence shown here is derived from an EMBL/GenBank/DDBJ whole genome shotgun (WGS) entry which is preliminary data.</text>
</comment>
<dbReference type="NCBIfam" id="NF040946">
    <property type="entry name" value="PSII_PsbP"/>
    <property type="match status" value="1"/>
</dbReference>
<organism evidence="2 3">
    <name type="scientific">Hydrococcus rivularis NIES-593</name>
    <dbReference type="NCBI Taxonomy" id="1921803"/>
    <lineage>
        <taxon>Bacteria</taxon>
        <taxon>Bacillati</taxon>
        <taxon>Cyanobacteriota</taxon>
        <taxon>Cyanophyceae</taxon>
        <taxon>Pleurocapsales</taxon>
        <taxon>Hydrococcaceae</taxon>
        <taxon>Hydrococcus</taxon>
    </lineage>
</organism>
<dbReference type="Gene3D" id="3.40.1000.10">
    <property type="entry name" value="Mog1/PsbP, alpha/beta/alpha sandwich"/>
    <property type="match status" value="1"/>
</dbReference>
<dbReference type="GO" id="GO:0009654">
    <property type="term" value="C:photosystem II oxygen evolving complex"/>
    <property type="evidence" value="ECO:0007669"/>
    <property type="project" value="InterPro"/>
</dbReference>
<evidence type="ECO:0000259" key="1">
    <source>
        <dbReference type="Pfam" id="PF01789"/>
    </source>
</evidence>
<dbReference type="AlphaFoldDB" id="A0A1U7HLL9"/>
<dbReference type="InterPro" id="IPR016123">
    <property type="entry name" value="Mog1/PsbP_a/b/a-sand"/>
</dbReference>
<evidence type="ECO:0000313" key="3">
    <source>
        <dbReference type="Proteomes" id="UP000186868"/>
    </source>
</evidence>
<dbReference type="Proteomes" id="UP000186868">
    <property type="component" value="Unassembled WGS sequence"/>
</dbReference>
<protein>
    <submittedName>
        <fullName evidence="2">Photosystem II oxygen evolving complex protein PsbP</fullName>
    </submittedName>
</protein>
<reference evidence="2 3" key="1">
    <citation type="submission" date="2016-11" db="EMBL/GenBank/DDBJ databases">
        <title>Draft Genome Sequences of Nine Cyanobacterial Strains from Diverse Habitats.</title>
        <authorList>
            <person name="Zhu T."/>
            <person name="Hou S."/>
            <person name="Lu X."/>
            <person name="Hess W.R."/>
        </authorList>
    </citation>
    <scope>NUCLEOTIDE SEQUENCE [LARGE SCALE GENOMIC DNA]</scope>
    <source>
        <strain evidence="2 3">NIES-593</strain>
    </source>
</reference>
<sequence>MFKSLIVTLLFIATLTLSGCSVGISNLQHYANAAKGYEFFYPNGWIEVNVQNRSEGVDVVFRDLIQRTENLSVIISSVPENKTLTDLGTPTDVGYRFLKQVNNNPDANREAELIKAEARESNGKTYYTLEYQVKLPDNQERHDIASVAVSRGKLYTFNLSTDQKRWEKVKNLFETVVNSFSIY</sequence>